<accession>A0ACB9SDM6</accession>
<dbReference type="EMBL" id="CM042880">
    <property type="protein sequence ID" value="KAI4388985.1"/>
    <property type="molecule type" value="Genomic_DNA"/>
</dbReference>
<name>A0ACB9SDM6_9MYRT</name>
<evidence type="ECO:0000313" key="2">
    <source>
        <dbReference type="Proteomes" id="UP001057402"/>
    </source>
</evidence>
<reference evidence="2" key="1">
    <citation type="journal article" date="2023" name="Front. Plant Sci.">
        <title>Chromosomal-level genome assembly of Melastoma candidum provides insights into trichome evolution.</title>
        <authorList>
            <person name="Zhong Y."/>
            <person name="Wu W."/>
            <person name="Sun C."/>
            <person name="Zou P."/>
            <person name="Liu Y."/>
            <person name="Dai S."/>
            <person name="Zhou R."/>
        </authorList>
    </citation>
    <scope>NUCLEOTIDE SEQUENCE [LARGE SCALE GENOMIC DNA]</scope>
</reference>
<organism evidence="1 2">
    <name type="scientific">Melastoma candidum</name>
    <dbReference type="NCBI Taxonomy" id="119954"/>
    <lineage>
        <taxon>Eukaryota</taxon>
        <taxon>Viridiplantae</taxon>
        <taxon>Streptophyta</taxon>
        <taxon>Embryophyta</taxon>
        <taxon>Tracheophyta</taxon>
        <taxon>Spermatophyta</taxon>
        <taxon>Magnoliopsida</taxon>
        <taxon>eudicotyledons</taxon>
        <taxon>Gunneridae</taxon>
        <taxon>Pentapetalae</taxon>
        <taxon>rosids</taxon>
        <taxon>malvids</taxon>
        <taxon>Myrtales</taxon>
        <taxon>Melastomataceae</taxon>
        <taxon>Melastomatoideae</taxon>
        <taxon>Melastomateae</taxon>
        <taxon>Melastoma</taxon>
    </lineage>
</organism>
<gene>
    <name evidence="1" type="ORF">MLD38_001262</name>
</gene>
<comment type="caution">
    <text evidence="1">The sequence shown here is derived from an EMBL/GenBank/DDBJ whole genome shotgun (WGS) entry which is preliminary data.</text>
</comment>
<evidence type="ECO:0000313" key="1">
    <source>
        <dbReference type="EMBL" id="KAI4388985.1"/>
    </source>
</evidence>
<keyword evidence="2" id="KW-1185">Reference proteome</keyword>
<protein>
    <submittedName>
        <fullName evidence="1">Uncharacterized protein</fullName>
    </submittedName>
</protein>
<sequence length="82" mass="9464">MKDYMEQYEKDLVFKFLNGLNDEFSVLRAHILMKKPFPTLGETYNIIQQEEKQKDAKKSLTSPIEGLAMAVSSGKSHRTGRR</sequence>
<proteinExistence type="predicted"/>
<dbReference type="Proteomes" id="UP001057402">
    <property type="component" value="Chromosome 1"/>
</dbReference>